<evidence type="ECO:0000313" key="2">
    <source>
        <dbReference type="Proteomes" id="UP000629468"/>
    </source>
</evidence>
<comment type="caution">
    <text evidence="1">The sequence shown here is derived from an EMBL/GenBank/DDBJ whole genome shotgun (WGS) entry which is preliminary data.</text>
</comment>
<name>A0A8H7KHX2_AGABI</name>
<evidence type="ECO:0000313" key="1">
    <source>
        <dbReference type="EMBL" id="KAF7776687.1"/>
    </source>
</evidence>
<proteinExistence type="predicted"/>
<protein>
    <submittedName>
        <fullName evidence="1">Uncharacterized protein</fullName>
    </submittedName>
</protein>
<reference evidence="1 2" key="1">
    <citation type="journal article" name="Sci. Rep.">
        <title>Telomere-to-telomere assembled and centromere annotated genomes of the two main subspecies of the button mushroom Agaricus bisporus reveal especially polymorphic chromosome ends.</title>
        <authorList>
            <person name="Sonnenberg A.S.M."/>
            <person name="Sedaghat-Telgerd N."/>
            <person name="Lavrijssen B."/>
            <person name="Ohm R.A."/>
            <person name="Hendrickx P.M."/>
            <person name="Scholtmeijer K."/>
            <person name="Baars J.J.P."/>
            <person name="van Peer A."/>
        </authorList>
    </citation>
    <scope>NUCLEOTIDE SEQUENCE [LARGE SCALE GENOMIC DNA]</scope>
    <source>
        <strain evidence="1 2">H119_p4</strain>
    </source>
</reference>
<sequence length="113" mass="12976">MVVAVVSRLHQILLQSRVRPALSQIGYAPLIRQFGTFEPPISRHLSLWFFFAQIIPSYKRDSQVRNPQTLTRSLTISQYKSKLFHSMPPSVEATFVRSHPSRFLFGCISTSLQ</sequence>
<dbReference type="EMBL" id="JABXXO010000006">
    <property type="protein sequence ID" value="KAF7776687.1"/>
    <property type="molecule type" value="Genomic_DNA"/>
</dbReference>
<gene>
    <name evidence="1" type="ORF">Agabi119p4_5080</name>
</gene>
<accession>A0A8H7KHX2</accession>
<dbReference type="AlphaFoldDB" id="A0A8H7KHX2"/>
<organism evidence="1 2">
    <name type="scientific">Agaricus bisporus var. burnettii</name>
    <dbReference type="NCBI Taxonomy" id="192524"/>
    <lineage>
        <taxon>Eukaryota</taxon>
        <taxon>Fungi</taxon>
        <taxon>Dikarya</taxon>
        <taxon>Basidiomycota</taxon>
        <taxon>Agaricomycotina</taxon>
        <taxon>Agaricomycetes</taxon>
        <taxon>Agaricomycetidae</taxon>
        <taxon>Agaricales</taxon>
        <taxon>Agaricineae</taxon>
        <taxon>Agaricaceae</taxon>
        <taxon>Agaricus</taxon>
    </lineage>
</organism>
<dbReference type="Proteomes" id="UP000629468">
    <property type="component" value="Unassembled WGS sequence"/>
</dbReference>